<feature type="compositionally biased region" description="Low complexity" evidence="7">
    <location>
        <begin position="215"/>
        <end position="230"/>
    </location>
</feature>
<dbReference type="Proteomes" id="UP000001593">
    <property type="component" value="Unassembled WGS sequence"/>
</dbReference>
<organism evidence="9 10">
    <name type="scientific">Nematostella vectensis</name>
    <name type="common">Starlet sea anemone</name>
    <dbReference type="NCBI Taxonomy" id="45351"/>
    <lineage>
        <taxon>Eukaryota</taxon>
        <taxon>Metazoa</taxon>
        <taxon>Cnidaria</taxon>
        <taxon>Anthozoa</taxon>
        <taxon>Hexacorallia</taxon>
        <taxon>Actiniaria</taxon>
        <taxon>Edwardsiidae</taxon>
        <taxon>Nematostella</taxon>
    </lineage>
</organism>
<evidence type="ECO:0000313" key="10">
    <source>
        <dbReference type="Proteomes" id="UP000001593"/>
    </source>
</evidence>
<dbReference type="EMBL" id="DS469520">
    <property type="protein sequence ID" value="EDO47270.1"/>
    <property type="molecule type" value="Genomic_DNA"/>
</dbReference>
<evidence type="ECO:0000256" key="2">
    <source>
        <dbReference type="ARBA" id="ARBA00022771"/>
    </source>
</evidence>
<feature type="region of interest" description="Disordered" evidence="7">
    <location>
        <begin position="797"/>
        <end position="816"/>
    </location>
</feature>
<keyword evidence="1" id="KW-0479">Metal-binding</keyword>
<protein>
    <recommendedName>
        <fullName evidence="8">THAP-type domain-containing protein</fullName>
    </recommendedName>
</protein>
<dbReference type="SUPFAM" id="SSF57716">
    <property type="entry name" value="Glucocorticoid receptor-like (DNA-binding domain)"/>
    <property type="match status" value="1"/>
</dbReference>
<sequence length="1233" mass="138200">MPYNKKCCIKGCGSRPDREKGIALHNFPHGNNSSEGKELLLRWIDFVQDRDPGWDTTRVKEDVICSKHFAAHDFTSMFMTLPGFNGQFKPTLKRFPHSGKCGVYPKFYVDDTEETDRGNTATDQRGKAKSASTFTRGTSDKETSGKNRSPCSQQGATSSSLLRAIRRIKEATSAETKEALEKTKKRSMSNVLTKTKTTDDVGPVRKKKKTSKYLNNNTGSTTSTNSVKTTQGKNSVSPCHPLEGDKFSENRANAQLSSFPLLQNRQLKVQLTPVDRGILACSGEDNQALGGGLNASPTKSKGERRQGCLGNNEIQEASPGLLQCHQIKKEPPEVVESLPYQTQSLENLACQPESENSGFLPCQEDVDRAIKTETSVDVLCDSLDSIVKQVENDIIQKRVELTAKKAQKLQETLRSEQRQKKAIENKARLEERKKILEKERMLKEQERERERRKTMRMKELRMQERQIKIETFYTQTRVDQLERKIKAKRQENESSAAEVNKLVDQLQRAVIARKPLKADFPKGILASHVKQVLEHHLVNEASGKGGFTTGKVSISVDSPTDLYLALANRGVQKKLIDGRLNDKDAHMFPAVSLHCSEQQSSSAVEKYSANNNRHIASNQNSRELSTVSSTQNIVAPTHLHQGASQNFQGSRSNTQANDLSVSGEQRASESQQDVCNQRRTNRRLTSSLKDFQKATKSSCVTSFSNLSSSEYLLLLKAKEPQLIRDLESEEYTEQELKVRIRSLNSEIRDAIDRTVSVLNDNNFRVDIERALEEDEKSFVVDIKVKRGVHRKDTEEATVQVSGMANRKSTPQETQDTPKKLIVCSVPVKKREEPNDVSPDTTIKQVKMLAFDVMPNEPGNVPLTSANPNEQVTEKEFVGTDVTPMEQVKFDGPDVTAPTKRGFDCIHDAPTIESVGPIMCDVAVDATPAKRKKVYLTYVESRQTDSSAKVASAASTKMTEISGNPNTPEAEFRVTPEETLQAKQTIAEEALKETKATTEETFQANQATTEEKLQATEATTEETLKETQASTERTLQAKQKITERTLQAKQKITEGTLQAKQATTEGTMEAKHATTVLTLQATLGPTEETQQLTPATTDKSSQMLMESAEVIKQITPELTEATLQSTLESSDATFEKATESPKATSQLTVHLFIYFLLAQRQSANIEVIKDLKRTIEKIKRQAEVNARTYEKEVRKLNIKVEKLKTEKKKRKELRQKEKKRRRKLQKERTQRKDG</sequence>
<dbReference type="GO" id="GO:0003677">
    <property type="term" value="F:DNA binding"/>
    <property type="evidence" value="ECO:0007669"/>
    <property type="project" value="UniProtKB-UniRule"/>
</dbReference>
<feature type="region of interest" description="Disordered" evidence="7">
    <location>
        <begin position="173"/>
        <end position="241"/>
    </location>
</feature>
<reference evidence="9 10" key="1">
    <citation type="journal article" date="2007" name="Science">
        <title>Sea anemone genome reveals ancestral eumetazoan gene repertoire and genomic organization.</title>
        <authorList>
            <person name="Putnam N.H."/>
            <person name="Srivastava M."/>
            <person name="Hellsten U."/>
            <person name="Dirks B."/>
            <person name="Chapman J."/>
            <person name="Salamov A."/>
            <person name="Terry A."/>
            <person name="Shapiro H."/>
            <person name="Lindquist E."/>
            <person name="Kapitonov V.V."/>
            <person name="Jurka J."/>
            <person name="Genikhovich G."/>
            <person name="Grigoriev I.V."/>
            <person name="Lucas S.M."/>
            <person name="Steele R.E."/>
            <person name="Finnerty J.R."/>
            <person name="Technau U."/>
            <person name="Martindale M.Q."/>
            <person name="Rokhsar D.S."/>
        </authorList>
    </citation>
    <scope>NUCLEOTIDE SEQUENCE [LARGE SCALE GENOMIC DNA]</scope>
    <source>
        <strain evidence="10">CH2 X CH6</strain>
    </source>
</reference>
<dbReference type="GO" id="GO:0008270">
    <property type="term" value="F:zinc ion binding"/>
    <property type="evidence" value="ECO:0007669"/>
    <property type="project" value="UniProtKB-KW"/>
</dbReference>
<feature type="region of interest" description="Disordered" evidence="7">
    <location>
        <begin position="643"/>
        <end position="681"/>
    </location>
</feature>
<feature type="compositionally biased region" description="Polar residues" evidence="7">
    <location>
        <begin position="146"/>
        <end position="161"/>
    </location>
</feature>
<keyword evidence="3" id="KW-0862">Zinc</keyword>
<evidence type="ECO:0000256" key="4">
    <source>
        <dbReference type="ARBA" id="ARBA00023125"/>
    </source>
</evidence>
<feature type="region of interest" description="Disordered" evidence="7">
    <location>
        <begin position="1206"/>
        <end position="1233"/>
    </location>
</feature>
<feature type="coiled-coil region" evidence="6">
    <location>
        <begin position="478"/>
        <end position="505"/>
    </location>
</feature>
<evidence type="ECO:0000256" key="5">
    <source>
        <dbReference type="PROSITE-ProRule" id="PRU00309"/>
    </source>
</evidence>
<feature type="compositionally biased region" description="Polar residues" evidence="7">
    <location>
        <begin position="797"/>
        <end position="814"/>
    </location>
</feature>
<feature type="compositionally biased region" description="Basic residues" evidence="7">
    <location>
        <begin position="1206"/>
        <end position="1224"/>
    </location>
</feature>
<dbReference type="InterPro" id="IPR006612">
    <property type="entry name" value="THAP_Znf"/>
</dbReference>
<accession>A7RMH0</accession>
<keyword evidence="10" id="KW-1185">Reference proteome</keyword>
<dbReference type="PROSITE" id="PS50950">
    <property type="entry name" value="ZF_THAP"/>
    <property type="match status" value="1"/>
</dbReference>
<feature type="region of interest" description="Disordered" evidence="7">
    <location>
        <begin position="113"/>
        <end position="161"/>
    </location>
</feature>
<evidence type="ECO:0000313" key="9">
    <source>
        <dbReference type="EMBL" id="EDO47270.1"/>
    </source>
</evidence>
<name>A7RMH0_NEMVE</name>
<evidence type="ECO:0000256" key="3">
    <source>
        <dbReference type="ARBA" id="ARBA00022833"/>
    </source>
</evidence>
<feature type="coiled-coil region" evidence="6">
    <location>
        <begin position="399"/>
        <end position="453"/>
    </location>
</feature>
<proteinExistence type="predicted"/>
<evidence type="ECO:0000256" key="1">
    <source>
        <dbReference type="ARBA" id="ARBA00022723"/>
    </source>
</evidence>
<keyword evidence="2 5" id="KW-0863">Zinc-finger</keyword>
<feature type="compositionally biased region" description="Basic and acidic residues" evidence="7">
    <location>
        <begin position="173"/>
        <end position="182"/>
    </location>
</feature>
<dbReference type="Pfam" id="PF05485">
    <property type="entry name" value="THAP"/>
    <property type="match status" value="1"/>
</dbReference>
<dbReference type="SMART" id="SM00980">
    <property type="entry name" value="THAP"/>
    <property type="match status" value="1"/>
</dbReference>
<dbReference type="InParanoid" id="A7RMH0"/>
<evidence type="ECO:0000256" key="7">
    <source>
        <dbReference type="SAM" id="MobiDB-lite"/>
    </source>
</evidence>
<keyword evidence="6" id="KW-0175">Coiled coil</keyword>
<evidence type="ECO:0000259" key="8">
    <source>
        <dbReference type="PROSITE" id="PS50950"/>
    </source>
</evidence>
<dbReference type="AlphaFoldDB" id="A7RMH0"/>
<dbReference type="HOGENOM" id="CLU_267492_0_0_1"/>
<gene>
    <name evidence="9" type="ORF">NEMVEDRAFT_v1g239369</name>
</gene>
<evidence type="ECO:0000256" key="6">
    <source>
        <dbReference type="SAM" id="Coils"/>
    </source>
</evidence>
<feature type="domain" description="THAP-type" evidence="8">
    <location>
        <begin position="1"/>
        <end position="93"/>
    </location>
</feature>
<keyword evidence="4 5" id="KW-0238">DNA-binding</keyword>